<keyword evidence="3" id="KW-1185">Reference proteome</keyword>
<protein>
    <submittedName>
        <fullName evidence="2">AhpC/TSA family protein</fullName>
    </submittedName>
</protein>
<dbReference type="Pfam" id="PF00578">
    <property type="entry name" value="AhpC-TSA"/>
    <property type="match status" value="1"/>
</dbReference>
<accession>A0A521DDH9</accession>
<reference evidence="2 3" key="1">
    <citation type="submission" date="2017-05" db="EMBL/GenBank/DDBJ databases">
        <authorList>
            <person name="Varghese N."/>
            <person name="Submissions S."/>
        </authorList>
    </citation>
    <scope>NUCLEOTIDE SEQUENCE [LARGE SCALE GENOMIC DNA]</scope>
    <source>
        <strain evidence="2 3">DSM 21985</strain>
    </source>
</reference>
<evidence type="ECO:0000259" key="1">
    <source>
        <dbReference type="Pfam" id="PF00578"/>
    </source>
</evidence>
<gene>
    <name evidence="2" type="ORF">SAMN06265219_10816</name>
</gene>
<dbReference type="Proteomes" id="UP000317557">
    <property type="component" value="Unassembled WGS sequence"/>
</dbReference>
<dbReference type="InterPro" id="IPR000866">
    <property type="entry name" value="AhpC/TSA"/>
</dbReference>
<feature type="domain" description="Alkyl hydroperoxide reductase subunit C/ Thiol specific antioxidant" evidence="1">
    <location>
        <begin position="47"/>
        <end position="144"/>
    </location>
</feature>
<organism evidence="2 3">
    <name type="scientific">Gracilimonas mengyeensis</name>
    <dbReference type="NCBI Taxonomy" id="1302730"/>
    <lineage>
        <taxon>Bacteria</taxon>
        <taxon>Pseudomonadati</taxon>
        <taxon>Balneolota</taxon>
        <taxon>Balneolia</taxon>
        <taxon>Balneolales</taxon>
        <taxon>Balneolaceae</taxon>
        <taxon>Gracilimonas</taxon>
    </lineage>
</organism>
<dbReference type="AlphaFoldDB" id="A0A521DDH9"/>
<evidence type="ECO:0000313" key="3">
    <source>
        <dbReference type="Proteomes" id="UP000317557"/>
    </source>
</evidence>
<dbReference type="GO" id="GO:0016209">
    <property type="term" value="F:antioxidant activity"/>
    <property type="evidence" value="ECO:0007669"/>
    <property type="project" value="InterPro"/>
</dbReference>
<dbReference type="GO" id="GO:0016491">
    <property type="term" value="F:oxidoreductase activity"/>
    <property type="evidence" value="ECO:0007669"/>
    <property type="project" value="InterPro"/>
</dbReference>
<dbReference type="InterPro" id="IPR036249">
    <property type="entry name" value="Thioredoxin-like_sf"/>
</dbReference>
<dbReference type="SUPFAM" id="SSF52833">
    <property type="entry name" value="Thioredoxin-like"/>
    <property type="match status" value="1"/>
</dbReference>
<proteinExistence type="predicted"/>
<dbReference type="Gene3D" id="3.40.30.10">
    <property type="entry name" value="Glutaredoxin"/>
    <property type="match status" value="1"/>
</dbReference>
<evidence type="ECO:0000313" key="2">
    <source>
        <dbReference type="EMBL" id="SMO69201.1"/>
    </source>
</evidence>
<dbReference type="EMBL" id="FXTP01000008">
    <property type="protein sequence ID" value="SMO69201.1"/>
    <property type="molecule type" value="Genomic_DNA"/>
</dbReference>
<name>A0A521DDH9_9BACT</name>
<sequence length="161" mass="18325">MVILVLVAIGVMGYILFQGMIEEQEVRDRTDTLPEDMQLEYLYSPHAMNQAEARPIIINYFNTGCQYCQAEIKDMHDHADLTKEAWIILVSNESSSAINEFTESFPIDTTRFSIARDYSGSVRDFFGVEVVPATMVYTTDSTLTERFKGQVRADALYSLIK</sequence>